<dbReference type="InterPro" id="IPR007466">
    <property type="entry name" value="Peptidyl-Arg-deiminase_porph"/>
</dbReference>
<dbReference type="NCBIfam" id="TIGR01409">
    <property type="entry name" value="TAT_signal_seq"/>
    <property type="match status" value="1"/>
</dbReference>
<dbReference type="Pfam" id="PF04371">
    <property type="entry name" value="PAD_porph"/>
    <property type="match status" value="1"/>
</dbReference>
<dbReference type="PROSITE" id="PS51318">
    <property type="entry name" value="TAT"/>
    <property type="match status" value="1"/>
</dbReference>
<dbReference type="Gene3D" id="3.75.10.10">
    <property type="entry name" value="L-arginine/glycine Amidinotransferase, Chain A"/>
    <property type="match status" value="1"/>
</dbReference>
<proteinExistence type="predicted"/>
<protein>
    <submittedName>
        <fullName evidence="3">Agmatine deiminase family protein</fullName>
    </submittedName>
</protein>
<dbReference type="SUPFAM" id="SSF55909">
    <property type="entry name" value="Pentein"/>
    <property type="match status" value="1"/>
</dbReference>
<organism evidence="3 4">
    <name type="scientific">Roseibium sediminicola</name>
    <dbReference type="NCBI Taxonomy" id="2933272"/>
    <lineage>
        <taxon>Bacteria</taxon>
        <taxon>Pseudomonadati</taxon>
        <taxon>Pseudomonadota</taxon>
        <taxon>Alphaproteobacteria</taxon>
        <taxon>Hyphomicrobiales</taxon>
        <taxon>Stappiaceae</taxon>
        <taxon>Roseibium</taxon>
    </lineage>
</organism>
<dbReference type="InterPro" id="IPR019546">
    <property type="entry name" value="TAT_signal_bac_arc"/>
</dbReference>
<evidence type="ECO:0000256" key="1">
    <source>
        <dbReference type="ARBA" id="ARBA00022801"/>
    </source>
</evidence>
<dbReference type="PANTHER" id="PTHR31377:SF0">
    <property type="entry name" value="AGMATINE DEIMINASE-RELATED"/>
    <property type="match status" value="1"/>
</dbReference>
<dbReference type="RefSeq" id="WP_248152949.1">
    <property type="nucleotide sequence ID" value="NZ_JALNMJ010000004.1"/>
</dbReference>
<dbReference type="Proteomes" id="UP001431221">
    <property type="component" value="Unassembled WGS sequence"/>
</dbReference>
<dbReference type="InterPro" id="IPR006311">
    <property type="entry name" value="TAT_signal"/>
</dbReference>
<keyword evidence="1" id="KW-0378">Hydrolase</keyword>
<keyword evidence="4" id="KW-1185">Reference proteome</keyword>
<evidence type="ECO:0000313" key="4">
    <source>
        <dbReference type="Proteomes" id="UP001431221"/>
    </source>
</evidence>
<evidence type="ECO:0000313" key="3">
    <source>
        <dbReference type="EMBL" id="MCK7612050.1"/>
    </source>
</evidence>
<gene>
    <name evidence="3" type="ORF">M0H32_07760</name>
</gene>
<accession>A0ABT0GRH8</accession>
<sequence length="373" mass="40621">MLTRRQFLKQTSANAAVFAALATGLWPMPSNATAPHGLPDGYFVPAEEDPHERTFMQWPVNRTVHPDRWFLADLQKTIANVANTIAEFEPVVMLMAENQRAAARRLLSGKVEIWDVPTDDLWCRDSGPLFAVDGNGGLVVSGIQFNGWGNKQVHDNDGLVAKRVAERMGLKIYPSGLKGEPGGAEWDGAGTLMAQESCWVNPNRNDLGRPEIEARLLAAYGADTMIWAPGVRGLDITDDHIDALARFVRPGTVLIQVPYPDDDDAFSVSARKTLSILQQATDASGQPLEIVEIASPTRTRVRSEDFVSSYVNYYVCNGAVICAQFGDSDTDTEAVEALARLYPDREIVSLNIDPIGETGGGIHCATQQQPATA</sequence>
<feature type="signal peptide" evidence="2">
    <location>
        <begin position="1"/>
        <end position="32"/>
    </location>
</feature>
<name>A0ABT0GRH8_9HYPH</name>
<feature type="chain" id="PRO_5046231021" evidence="2">
    <location>
        <begin position="33"/>
        <end position="373"/>
    </location>
</feature>
<comment type="caution">
    <text evidence="3">The sequence shown here is derived from an EMBL/GenBank/DDBJ whole genome shotgun (WGS) entry which is preliminary data.</text>
</comment>
<dbReference type="EMBL" id="JALNMJ010000004">
    <property type="protein sequence ID" value="MCK7612050.1"/>
    <property type="molecule type" value="Genomic_DNA"/>
</dbReference>
<reference evidence="3" key="1">
    <citation type="submission" date="2022-04" db="EMBL/GenBank/DDBJ databases">
        <title>Roseibium sp. CAU 1639 isolated from mud.</title>
        <authorList>
            <person name="Kim W."/>
        </authorList>
    </citation>
    <scope>NUCLEOTIDE SEQUENCE</scope>
    <source>
        <strain evidence="3">CAU 1639</strain>
    </source>
</reference>
<evidence type="ECO:0000256" key="2">
    <source>
        <dbReference type="SAM" id="SignalP"/>
    </source>
</evidence>
<dbReference type="PANTHER" id="PTHR31377">
    <property type="entry name" value="AGMATINE DEIMINASE-RELATED"/>
    <property type="match status" value="1"/>
</dbReference>
<keyword evidence="2" id="KW-0732">Signal</keyword>